<dbReference type="Proteomes" id="UP000005801">
    <property type="component" value="Unassembled WGS sequence"/>
</dbReference>
<name>A6FYP1_9BACT</name>
<dbReference type="AlphaFoldDB" id="A6FYP1"/>
<keyword evidence="8" id="KW-0472">Membrane</keyword>
<dbReference type="PROSITE" id="PS50011">
    <property type="entry name" value="PROTEIN_KINASE_DOM"/>
    <property type="match status" value="1"/>
</dbReference>
<dbReference type="EMBL" id="ABCS01000004">
    <property type="protein sequence ID" value="EDM81313.1"/>
    <property type="molecule type" value="Genomic_DNA"/>
</dbReference>
<dbReference type="Pfam" id="PF13374">
    <property type="entry name" value="TPR_10"/>
    <property type="match status" value="2"/>
</dbReference>
<sequence>MDGKLDDSGGETLRAPSRKLDETIPAGADTGASSSDMALTPTLSADSGGVGPAPEAVRVTTAIGRFEILRQLGAGGMGEVYLTRDPELDRKVAVKLLHPRLLDPSSLARASERMRVEARAMARLSHPNVVTIYEVGTHEGQLYLAMEYVEGPSLGGWLKTERSRRAITEVFCAAGEGLAAAHEAGLVHRDFKPDNVLVGDNGVVKVTDFGVASMVREWDEAGELDCSEDGTRPAPLYMTRTGELMGTPLFMSPEQFVRAATDARSDQFSFCVALYTALFDQRPFETSNFARLMRAVTLGERSPVPPDHGVPAHVVAALDRGLRREPDERWPSMVELIDALRSDPRRPRARRRKRLAWAVGIGVVAAGAGFAAAIELGAGSDSDSAGITCAEQVDEAIGDYWTAESSQAIRAHFGGEAAAALVERLDGYAQAWREGGVQACERRNVDPFVAQRLSCFDVRREALGDLRDELLASAPGNADARALDRALEAADALPPIARCLEGNYLRATEPVPDDPTKEREVGLARRELARLDTKRRLGDADEASEGLGDLRARVEALDFPALSAELTLFEARLALDLDRTDEADAKFKAAYLAAEAAGHAALVREAGIARLPIMSQRAASLEALDSWAEIVEAKLERGGEPLEWANFHAAMFEVETARGAMEAARHHGEEALRLREEVLGPEHVRVAESLSSLSYNALVLGRHDHGQSLAERALDILDGQRRPSHRLVLAARRNLARHFMARREMERALEVHVETLRLAEAEFGPEHSQVAEELMSMGGIYLNLGKLPEARAHLERALAIHERVFGPEHMRVAADLSMLGMVVLRQGEPQTGIEHLERALKLGEGREGRELERATTANYLGHAYGELGDLDEAERYMLEAAGILDAKLGPEAAQSVTYYSNVADIYVDKKDGAKALEWAERATQTAQAHYPEASAKVAVTQLTLADALVVAGRGKQARGLIERTREEHAASSEASEAVLARLDGWLAEH</sequence>
<keyword evidence="8" id="KW-1133">Transmembrane helix</keyword>
<dbReference type="GO" id="GO:0004674">
    <property type="term" value="F:protein serine/threonine kinase activity"/>
    <property type="evidence" value="ECO:0007669"/>
    <property type="project" value="TreeGrafter"/>
</dbReference>
<dbReference type="eggNOG" id="COG0515">
    <property type="taxonomic scope" value="Bacteria"/>
</dbReference>
<dbReference type="PROSITE" id="PS00108">
    <property type="entry name" value="PROTEIN_KINASE_ST"/>
    <property type="match status" value="1"/>
</dbReference>
<dbReference type="GO" id="GO:0005524">
    <property type="term" value="F:ATP binding"/>
    <property type="evidence" value="ECO:0007669"/>
    <property type="project" value="UniProtKB-UniRule"/>
</dbReference>
<dbReference type="OrthoDB" id="9801841at2"/>
<dbReference type="Pfam" id="PF00069">
    <property type="entry name" value="Pkinase"/>
    <property type="match status" value="1"/>
</dbReference>
<dbReference type="InterPro" id="IPR000719">
    <property type="entry name" value="Prot_kinase_dom"/>
</dbReference>
<dbReference type="InterPro" id="IPR019734">
    <property type="entry name" value="TPR_rpt"/>
</dbReference>
<evidence type="ECO:0000256" key="2">
    <source>
        <dbReference type="ARBA" id="ARBA00022741"/>
    </source>
</evidence>
<protein>
    <submittedName>
        <fullName evidence="10">Serine/threonine kinase family protein</fullName>
    </submittedName>
</protein>
<dbReference type="RefSeq" id="WP_006969590.1">
    <property type="nucleotide sequence ID" value="NZ_ABCS01000004.1"/>
</dbReference>
<dbReference type="SMART" id="SM00028">
    <property type="entry name" value="TPR"/>
    <property type="match status" value="5"/>
</dbReference>
<dbReference type="PROSITE" id="PS00107">
    <property type="entry name" value="PROTEIN_KINASE_ATP"/>
    <property type="match status" value="1"/>
</dbReference>
<dbReference type="STRING" id="391625.PPSIR1_40555"/>
<keyword evidence="1" id="KW-0808">Transferase</keyword>
<evidence type="ECO:0000256" key="1">
    <source>
        <dbReference type="ARBA" id="ARBA00022679"/>
    </source>
</evidence>
<gene>
    <name evidence="10" type="ORF">PPSIR1_40555</name>
</gene>
<feature type="binding site" evidence="6">
    <location>
        <position position="95"/>
    </location>
    <ligand>
        <name>ATP</name>
        <dbReference type="ChEBI" id="CHEBI:30616"/>
    </ligand>
</feature>
<dbReference type="PANTHER" id="PTHR43289:SF34">
    <property type="entry name" value="SERINE_THREONINE-PROTEIN KINASE YBDM-RELATED"/>
    <property type="match status" value="1"/>
</dbReference>
<feature type="transmembrane region" description="Helical" evidence="8">
    <location>
        <begin position="355"/>
        <end position="374"/>
    </location>
</feature>
<dbReference type="Gene3D" id="3.30.200.20">
    <property type="entry name" value="Phosphorylase Kinase, domain 1"/>
    <property type="match status" value="1"/>
</dbReference>
<dbReference type="InterPro" id="IPR008271">
    <property type="entry name" value="Ser/Thr_kinase_AS"/>
</dbReference>
<evidence type="ECO:0000256" key="4">
    <source>
        <dbReference type="ARBA" id="ARBA00022840"/>
    </source>
</evidence>
<dbReference type="SUPFAM" id="SSF56112">
    <property type="entry name" value="Protein kinase-like (PK-like)"/>
    <property type="match status" value="1"/>
</dbReference>
<evidence type="ECO:0000313" key="10">
    <source>
        <dbReference type="EMBL" id="EDM81313.1"/>
    </source>
</evidence>
<dbReference type="Gene3D" id="1.25.40.10">
    <property type="entry name" value="Tetratricopeptide repeat domain"/>
    <property type="match status" value="3"/>
</dbReference>
<keyword evidence="8" id="KW-0812">Transmembrane</keyword>
<dbReference type="PANTHER" id="PTHR43289">
    <property type="entry name" value="MITOGEN-ACTIVATED PROTEIN KINASE KINASE KINASE 20-RELATED"/>
    <property type="match status" value="1"/>
</dbReference>
<keyword evidence="5" id="KW-0802">TPR repeat</keyword>
<evidence type="ECO:0000256" key="8">
    <source>
        <dbReference type="SAM" id="Phobius"/>
    </source>
</evidence>
<reference evidence="10 11" key="1">
    <citation type="submission" date="2007-06" db="EMBL/GenBank/DDBJ databases">
        <authorList>
            <person name="Shimkets L."/>
            <person name="Ferriera S."/>
            <person name="Johnson J."/>
            <person name="Kravitz S."/>
            <person name="Beeson K."/>
            <person name="Sutton G."/>
            <person name="Rogers Y.-H."/>
            <person name="Friedman R."/>
            <person name="Frazier M."/>
            <person name="Venter J.C."/>
        </authorList>
    </citation>
    <scope>NUCLEOTIDE SEQUENCE [LARGE SCALE GENOMIC DNA]</scope>
    <source>
        <strain evidence="10 11">SIR-1</strain>
    </source>
</reference>
<keyword evidence="3 10" id="KW-0418">Kinase</keyword>
<dbReference type="Pfam" id="PF13424">
    <property type="entry name" value="TPR_12"/>
    <property type="match status" value="2"/>
</dbReference>
<proteinExistence type="predicted"/>
<dbReference type="InterPro" id="IPR011009">
    <property type="entry name" value="Kinase-like_dom_sf"/>
</dbReference>
<evidence type="ECO:0000256" key="3">
    <source>
        <dbReference type="ARBA" id="ARBA00022777"/>
    </source>
</evidence>
<evidence type="ECO:0000256" key="6">
    <source>
        <dbReference type="PROSITE-ProRule" id="PRU10141"/>
    </source>
</evidence>
<evidence type="ECO:0000259" key="9">
    <source>
        <dbReference type="PROSITE" id="PS50011"/>
    </source>
</evidence>
<dbReference type="SUPFAM" id="SSF48452">
    <property type="entry name" value="TPR-like"/>
    <property type="match status" value="2"/>
</dbReference>
<organism evidence="10 11">
    <name type="scientific">Plesiocystis pacifica SIR-1</name>
    <dbReference type="NCBI Taxonomy" id="391625"/>
    <lineage>
        <taxon>Bacteria</taxon>
        <taxon>Pseudomonadati</taxon>
        <taxon>Myxococcota</taxon>
        <taxon>Polyangia</taxon>
        <taxon>Nannocystales</taxon>
        <taxon>Nannocystaceae</taxon>
        <taxon>Plesiocystis</taxon>
    </lineage>
</organism>
<evidence type="ECO:0000256" key="5">
    <source>
        <dbReference type="PROSITE-ProRule" id="PRU00339"/>
    </source>
</evidence>
<evidence type="ECO:0000256" key="7">
    <source>
        <dbReference type="SAM" id="MobiDB-lite"/>
    </source>
</evidence>
<dbReference type="CDD" id="cd14014">
    <property type="entry name" value="STKc_PknB_like"/>
    <property type="match status" value="1"/>
</dbReference>
<feature type="repeat" description="TPR" evidence="5">
    <location>
        <begin position="771"/>
        <end position="804"/>
    </location>
</feature>
<keyword evidence="2 6" id="KW-0547">Nucleotide-binding</keyword>
<keyword evidence="11" id="KW-1185">Reference proteome</keyword>
<feature type="compositionally biased region" description="Polar residues" evidence="7">
    <location>
        <begin position="31"/>
        <end position="45"/>
    </location>
</feature>
<accession>A6FYP1</accession>
<dbReference type="InterPro" id="IPR011990">
    <property type="entry name" value="TPR-like_helical_dom_sf"/>
</dbReference>
<comment type="caution">
    <text evidence="10">The sequence shown here is derived from an EMBL/GenBank/DDBJ whole genome shotgun (WGS) entry which is preliminary data.</text>
</comment>
<dbReference type="Gene3D" id="1.10.510.10">
    <property type="entry name" value="Transferase(Phosphotransferase) domain 1"/>
    <property type="match status" value="1"/>
</dbReference>
<feature type="region of interest" description="Disordered" evidence="7">
    <location>
        <begin position="1"/>
        <end position="52"/>
    </location>
</feature>
<dbReference type="PROSITE" id="PS50005">
    <property type="entry name" value="TPR"/>
    <property type="match status" value="1"/>
</dbReference>
<keyword evidence="4 6" id="KW-0067">ATP-binding</keyword>
<feature type="domain" description="Protein kinase" evidence="9">
    <location>
        <begin position="66"/>
        <end position="341"/>
    </location>
</feature>
<dbReference type="InterPro" id="IPR017441">
    <property type="entry name" value="Protein_kinase_ATP_BS"/>
</dbReference>
<evidence type="ECO:0000313" key="11">
    <source>
        <dbReference type="Proteomes" id="UP000005801"/>
    </source>
</evidence>